<dbReference type="InterPro" id="IPR000073">
    <property type="entry name" value="AB_hydrolase_1"/>
</dbReference>
<keyword evidence="3" id="KW-1185">Reference proteome</keyword>
<dbReference type="RefSeq" id="WP_155348834.1">
    <property type="nucleotide sequence ID" value="NZ_BAAAHM010000024.1"/>
</dbReference>
<sequence length="259" mass="26359">MTGRVVSRDGTSIAYDKVGDGPVVILVGGGLDDGAENAPLADALAGQFTVVNYSRRGRGRSGDTLPYALEREIEDLAALIAVAGGPAHLFGASSGGALALEASAAGLPVGGIAVYEVPYIIGDGVPAWREYVTRLTAVLAEGRRDEALRMFMRLAGSSEQDIAGAVGSPLWPGLLELAHTLGYDAACLGDGPPPAARLATITRPVLVTTGAHAPPFFVEAADAVAACVPGAERGTVDVPGHVPDPTILAPVLARFFLAA</sequence>
<evidence type="ECO:0000313" key="3">
    <source>
        <dbReference type="Proteomes" id="UP000377595"/>
    </source>
</evidence>
<comment type="caution">
    <text evidence="2">The sequence shown here is derived from an EMBL/GenBank/DDBJ whole genome shotgun (WGS) entry which is preliminary data.</text>
</comment>
<name>A0A5M3XT12_9ACTN</name>
<proteinExistence type="predicted"/>
<reference evidence="2 3" key="1">
    <citation type="submission" date="2019-10" db="EMBL/GenBank/DDBJ databases">
        <title>Whole genome shotgun sequence of Acrocarpospora pleiomorpha NBRC 16267.</title>
        <authorList>
            <person name="Ichikawa N."/>
            <person name="Kimura A."/>
            <person name="Kitahashi Y."/>
            <person name="Komaki H."/>
            <person name="Oguchi A."/>
        </authorList>
    </citation>
    <scope>NUCLEOTIDE SEQUENCE [LARGE SCALE GENOMIC DNA]</scope>
    <source>
        <strain evidence="2 3">NBRC 16267</strain>
    </source>
</reference>
<dbReference type="OrthoDB" id="63519at2"/>
<keyword evidence="2" id="KW-0378">Hydrolase</keyword>
<dbReference type="Pfam" id="PF12697">
    <property type="entry name" value="Abhydrolase_6"/>
    <property type="match status" value="1"/>
</dbReference>
<dbReference type="Gene3D" id="3.40.50.1820">
    <property type="entry name" value="alpha/beta hydrolase"/>
    <property type="match status" value="1"/>
</dbReference>
<protein>
    <submittedName>
        <fullName evidence="2">Alpha/beta hydrolase</fullName>
    </submittedName>
</protein>
<dbReference type="EMBL" id="BLAF01000047">
    <property type="protein sequence ID" value="GES23970.1"/>
    <property type="molecule type" value="Genomic_DNA"/>
</dbReference>
<dbReference type="Proteomes" id="UP000377595">
    <property type="component" value="Unassembled WGS sequence"/>
</dbReference>
<dbReference type="GO" id="GO:0016787">
    <property type="term" value="F:hydrolase activity"/>
    <property type="evidence" value="ECO:0007669"/>
    <property type="project" value="UniProtKB-KW"/>
</dbReference>
<accession>A0A5M3XT12</accession>
<gene>
    <name evidence="2" type="ORF">Aple_068690</name>
</gene>
<feature type="domain" description="AB hydrolase-1" evidence="1">
    <location>
        <begin position="24"/>
        <end position="226"/>
    </location>
</feature>
<dbReference type="AlphaFoldDB" id="A0A5M3XT12"/>
<evidence type="ECO:0000313" key="2">
    <source>
        <dbReference type="EMBL" id="GES23970.1"/>
    </source>
</evidence>
<organism evidence="2 3">
    <name type="scientific">Acrocarpospora pleiomorpha</name>
    <dbReference type="NCBI Taxonomy" id="90975"/>
    <lineage>
        <taxon>Bacteria</taxon>
        <taxon>Bacillati</taxon>
        <taxon>Actinomycetota</taxon>
        <taxon>Actinomycetes</taxon>
        <taxon>Streptosporangiales</taxon>
        <taxon>Streptosporangiaceae</taxon>
        <taxon>Acrocarpospora</taxon>
    </lineage>
</organism>
<dbReference type="SUPFAM" id="SSF53474">
    <property type="entry name" value="alpha/beta-Hydrolases"/>
    <property type="match status" value="1"/>
</dbReference>
<evidence type="ECO:0000259" key="1">
    <source>
        <dbReference type="Pfam" id="PF12697"/>
    </source>
</evidence>
<dbReference type="InterPro" id="IPR029058">
    <property type="entry name" value="AB_hydrolase_fold"/>
</dbReference>